<reference evidence="1 2" key="1">
    <citation type="journal article" date="2024" name="Science">
        <title>Giant polyketide synthase enzymes in the biosynthesis of giant marine polyether toxins.</title>
        <authorList>
            <person name="Fallon T.R."/>
            <person name="Shende V.V."/>
            <person name="Wierzbicki I.H."/>
            <person name="Pendleton A.L."/>
            <person name="Watervoot N.F."/>
            <person name="Auber R.P."/>
            <person name="Gonzalez D.J."/>
            <person name="Wisecaver J.H."/>
            <person name="Moore B.S."/>
        </authorList>
    </citation>
    <scope>NUCLEOTIDE SEQUENCE [LARGE SCALE GENOMIC DNA]</scope>
    <source>
        <strain evidence="1 2">12B1</strain>
    </source>
</reference>
<keyword evidence="2" id="KW-1185">Reference proteome</keyword>
<dbReference type="AlphaFoldDB" id="A0AB34JT86"/>
<gene>
    <name evidence="1" type="ORF">AB1Y20_019933</name>
</gene>
<dbReference type="EMBL" id="JBGBPQ010000004">
    <property type="protein sequence ID" value="KAL1525060.1"/>
    <property type="molecule type" value="Genomic_DNA"/>
</dbReference>
<name>A0AB34JT86_PRYPA</name>
<dbReference type="Proteomes" id="UP001515480">
    <property type="component" value="Unassembled WGS sequence"/>
</dbReference>
<comment type="caution">
    <text evidence="1">The sequence shown here is derived from an EMBL/GenBank/DDBJ whole genome shotgun (WGS) entry which is preliminary data.</text>
</comment>
<sequence length="147" mass="17036">MESFLSYPYDIKQSIEHCGFCTGAQAMMLLFDLKQNYCNPRAILEVKALPPSLKLSDRARPIEQKRTELLSKMLDQARSIMHEEVSSRCFRQRSSNARMVQLYMSKQMDVKEILSAEQYVVAKACYLQWIRAAHELLPHKKNVAGHQ</sequence>
<accession>A0AB34JT86</accession>
<protein>
    <submittedName>
        <fullName evidence="1">Uncharacterized protein</fullName>
    </submittedName>
</protein>
<evidence type="ECO:0000313" key="1">
    <source>
        <dbReference type="EMBL" id="KAL1525060.1"/>
    </source>
</evidence>
<proteinExistence type="predicted"/>
<organism evidence="1 2">
    <name type="scientific">Prymnesium parvum</name>
    <name type="common">Toxic golden alga</name>
    <dbReference type="NCBI Taxonomy" id="97485"/>
    <lineage>
        <taxon>Eukaryota</taxon>
        <taxon>Haptista</taxon>
        <taxon>Haptophyta</taxon>
        <taxon>Prymnesiophyceae</taxon>
        <taxon>Prymnesiales</taxon>
        <taxon>Prymnesiaceae</taxon>
        <taxon>Prymnesium</taxon>
    </lineage>
</organism>
<evidence type="ECO:0000313" key="2">
    <source>
        <dbReference type="Proteomes" id="UP001515480"/>
    </source>
</evidence>